<evidence type="ECO:0000256" key="4">
    <source>
        <dbReference type="PIRSR" id="PIRSR001220-2"/>
    </source>
</evidence>
<dbReference type="InterPro" id="IPR040919">
    <property type="entry name" value="Asparaginase_C"/>
</dbReference>
<dbReference type="GO" id="GO:0004067">
    <property type="term" value="F:asparaginase activity"/>
    <property type="evidence" value="ECO:0007669"/>
    <property type="project" value="UniProtKB-UniRule"/>
</dbReference>
<accession>A0A420EN53</accession>
<reference evidence="7 8" key="1">
    <citation type="submission" date="2018-09" db="EMBL/GenBank/DDBJ databases">
        <title>Altererythrobacter spongiae sp. nov., isolated from a marine sponge.</title>
        <authorList>
            <person name="Zhuang L."/>
            <person name="Luo L."/>
        </authorList>
    </citation>
    <scope>NUCLEOTIDE SEQUENCE [LARGE SCALE GENOMIC DNA]</scope>
    <source>
        <strain evidence="7 8">HN-Y73</strain>
    </source>
</reference>
<proteinExistence type="inferred from homology"/>
<dbReference type="SUPFAM" id="SSF53774">
    <property type="entry name" value="Glutaminase/Asparaginase"/>
    <property type="match status" value="1"/>
</dbReference>
<feature type="domain" description="L-asparaginase N-terminal" evidence="5">
    <location>
        <begin position="6"/>
        <end position="185"/>
    </location>
</feature>
<comment type="caution">
    <text evidence="7">The sequence shown here is derived from an EMBL/GenBank/DDBJ whole genome shotgun (WGS) entry which is preliminary data.</text>
</comment>
<dbReference type="RefSeq" id="WP_120324439.1">
    <property type="nucleotide sequence ID" value="NZ_RAPF01000003.1"/>
</dbReference>
<dbReference type="GO" id="GO:0006528">
    <property type="term" value="P:asparagine metabolic process"/>
    <property type="evidence" value="ECO:0007669"/>
    <property type="project" value="InterPro"/>
</dbReference>
<keyword evidence="8" id="KW-1185">Reference proteome</keyword>
<protein>
    <submittedName>
        <fullName evidence="7">Asparaginase</fullName>
    </submittedName>
</protein>
<dbReference type="PRINTS" id="PR00139">
    <property type="entry name" value="ASNGLNASE"/>
</dbReference>
<evidence type="ECO:0000313" key="8">
    <source>
        <dbReference type="Proteomes" id="UP000284395"/>
    </source>
</evidence>
<dbReference type="PANTHER" id="PTHR11707:SF28">
    <property type="entry name" value="60 KDA LYSOPHOSPHOLIPASE"/>
    <property type="match status" value="1"/>
</dbReference>
<dbReference type="Proteomes" id="UP000284395">
    <property type="component" value="Unassembled WGS sequence"/>
</dbReference>
<feature type="binding site" evidence="4">
    <location>
        <position position="58"/>
    </location>
    <ligand>
        <name>substrate</name>
    </ligand>
</feature>
<name>A0A420EN53_9SPHN</name>
<dbReference type="InterPro" id="IPR027474">
    <property type="entry name" value="L-asparaginase_N"/>
</dbReference>
<dbReference type="InterPro" id="IPR036152">
    <property type="entry name" value="Asp/glu_Ase-like_sf"/>
</dbReference>
<dbReference type="CDD" id="cd08964">
    <property type="entry name" value="L-asparaginase_II"/>
    <property type="match status" value="1"/>
</dbReference>
<organism evidence="7 8">
    <name type="scientific">Altericroceibacterium spongiae</name>
    <dbReference type="NCBI Taxonomy" id="2320269"/>
    <lineage>
        <taxon>Bacteria</taxon>
        <taxon>Pseudomonadati</taxon>
        <taxon>Pseudomonadota</taxon>
        <taxon>Alphaproteobacteria</taxon>
        <taxon>Sphingomonadales</taxon>
        <taxon>Erythrobacteraceae</taxon>
        <taxon>Altericroceibacterium</taxon>
    </lineage>
</organism>
<feature type="binding site" evidence="4">
    <location>
        <begin position="91"/>
        <end position="92"/>
    </location>
    <ligand>
        <name>substrate</name>
    </ligand>
</feature>
<dbReference type="AlphaFoldDB" id="A0A420EN53"/>
<evidence type="ECO:0000256" key="3">
    <source>
        <dbReference type="PIRSR" id="PIRSR001220-1"/>
    </source>
</evidence>
<sequence length="327" mass="35169">MSKKHIRILACGGTIAGRAASGNAYRAGELGIAQLLEDITRAGCDWPIETQIVSSAGSQDIGEKQWQALHEKALAALSDDDVIGLVITHGTDTAEETALLLDRTLTTPKPIVLVGAMRTSDTLGSDALRNLANSLRVATDDNAARRGVLVVMGDTIHTACDIRKTATQGINAFASYPRGPLGRVTPFSLDWFVVANRYETEPRHIFPTKLPRVEILYIYAGMDCQLIDTLLSTRPAGLVTAGLGQGNAPSAVLTALGKAVKAGIPVIRASRVDDGFVDRNVEVDDDFFGFVTARAFNPQKARIQLQLLLAEGYRDMSTLQAAFDRHD</sequence>
<evidence type="ECO:0000313" key="7">
    <source>
        <dbReference type="EMBL" id="RKF22034.1"/>
    </source>
</evidence>
<keyword evidence="2" id="KW-0378">Hydrolase</keyword>
<dbReference type="EMBL" id="RAPF01000003">
    <property type="protein sequence ID" value="RKF22034.1"/>
    <property type="molecule type" value="Genomic_DNA"/>
</dbReference>
<dbReference type="SMART" id="SM00870">
    <property type="entry name" value="Asparaginase"/>
    <property type="match status" value="1"/>
</dbReference>
<dbReference type="InterPro" id="IPR027473">
    <property type="entry name" value="L-asparaginase_C"/>
</dbReference>
<dbReference type="Pfam" id="PF00710">
    <property type="entry name" value="Asparaginase"/>
    <property type="match status" value="1"/>
</dbReference>
<dbReference type="PIRSF" id="PIRSF001220">
    <property type="entry name" value="L-ASNase_gatD"/>
    <property type="match status" value="1"/>
</dbReference>
<gene>
    <name evidence="7" type="ORF">D6851_07270</name>
</gene>
<evidence type="ECO:0000259" key="5">
    <source>
        <dbReference type="Pfam" id="PF00710"/>
    </source>
</evidence>
<evidence type="ECO:0000256" key="1">
    <source>
        <dbReference type="ARBA" id="ARBA00010518"/>
    </source>
</evidence>
<evidence type="ECO:0000256" key="2">
    <source>
        <dbReference type="ARBA" id="ARBA00022801"/>
    </source>
</evidence>
<evidence type="ECO:0000259" key="6">
    <source>
        <dbReference type="Pfam" id="PF17763"/>
    </source>
</evidence>
<dbReference type="OrthoDB" id="9788068at2"/>
<dbReference type="InterPro" id="IPR006034">
    <property type="entry name" value="Asparaginase/glutaminase-like"/>
</dbReference>
<dbReference type="Gene3D" id="3.40.50.40">
    <property type="match status" value="1"/>
</dbReference>
<feature type="active site" description="O-isoaspartyl threonine intermediate" evidence="3">
    <location>
        <position position="14"/>
    </location>
</feature>
<dbReference type="FunFam" id="3.40.50.1170:FF:000001">
    <property type="entry name" value="L-asparaginase 2"/>
    <property type="match status" value="1"/>
</dbReference>
<feature type="domain" description="Asparaginase/glutaminase C-terminal" evidence="6">
    <location>
        <begin position="212"/>
        <end position="323"/>
    </location>
</feature>
<dbReference type="PANTHER" id="PTHR11707">
    <property type="entry name" value="L-ASPARAGINASE"/>
    <property type="match status" value="1"/>
</dbReference>
<comment type="similarity">
    <text evidence="1">Belongs to the asparaginase 1 family.</text>
</comment>
<dbReference type="Gene3D" id="3.40.50.1170">
    <property type="entry name" value="L-asparaginase, N-terminal domain"/>
    <property type="match status" value="1"/>
</dbReference>
<dbReference type="PIRSF" id="PIRSF500176">
    <property type="entry name" value="L_ASNase"/>
    <property type="match status" value="1"/>
</dbReference>
<dbReference type="InterPro" id="IPR004550">
    <property type="entry name" value="AsnASE_II"/>
</dbReference>
<dbReference type="InterPro" id="IPR037152">
    <property type="entry name" value="L-asparaginase_N_sf"/>
</dbReference>
<dbReference type="PROSITE" id="PS51732">
    <property type="entry name" value="ASN_GLN_ASE_3"/>
    <property type="match status" value="1"/>
</dbReference>
<dbReference type="Pfam" id="PF17763">
    <property type="entry name" value="Asparaginase_C"/>
    <property type="match status" value="1"/>
</dbReference>